<feature type="binding site" evidence="11">
    <location>
        <position position="345"/>
    </location>
    <ligand>
        <name>ATP</name>
        <dbReference type="ChEBI" id="CHEBI:30616"/>
    </ligand>
</feature>
<dbReference type="PANTHER" id="PTHR11130:SF0">
    <property type="entry name" value="GLUTATHIONE SYNTHETASE"/>
    <property type="match status" value="1"/>
</dbReference>
<evidence type="ECO:0000256" key="7">
    <source>
        <dbReference type="ARBA" id="ARBA00022741"/>
    </source>
</evidence>
<feature type="binding site" evidence="12">
    <location>
        <position position="411"/>
    </location>
    <ligand>
        <name>Mg(2+)</name>
        <dbReference type="ChEBI" id="CHEBI:18420"/>
    </ligand>
</feature>
<dbReference type="Gene3D" id="3.30.470.20">
    <property type="entry name" value="ATP-grasp fold, B domain"/>
    <property type="match status" value="1"/>
</dbReference>
<dbReference type="EC" id="6.3.2.3" evidence="10"/>
<dbReference type="PIRSF" id="PIRSF001558">
    <property type="entry name" value="GSHase"/>
    <property type="match status" value="1"/>
</dbReference>
<dbReference type="eggNOG" id="KOG0021">
    <property type="taxonomic scope" value="Eukaryota"/>
</dbReference>
<organism evidence="14 15">
    <name type="scientific">Ustilago hordei</name>
    <name type="common">Barley covered smut fungus</name>
    <dbReference type="NCBI Taxonomy" id="120017"/>
    <lineage>
        <taxon>Eukaryota</taxon>
        <taxon>Fungi</taxon>
        <taxon>Dikarya</taxon>
        <taxon>Basidiomycota</taxon>
        <taxon>Ustilaginomycotina</taxon>
        <taxon>Ustilaginomycetes</taxon>
        <taxon>Ustilaginales</taxon>
        <taxon>Ustilaginaceae</taxon>
        <taxon>Ustilago</taxon>
    </lineage>
</organism>
<dbReference type="EMBL" id="CAGI01000153">
    <property type="protein sequence ID" value="CCF50306.1"/>
    <property type="molecule type" value="Genomic_DNA"/>
</dbReference>
<dbReference type="HOGENOM" id="CLU_025152_2_1_1"/>
<evidence type="ECO:0000256" key="3">
    <source>
        <dbReference type="ARBA" id="ARBA00011738"/>
    </source>
</evidence>
<keyword evidence="7 10" id="KW-0547">Nucleotide-binding</keyword>
<feature type="binding site" evidence="11">
    <location>
        <position position="479"/>
    </location>
    <ligand>
        <name>ATP</name>
        <dbReference type="ChEBI" id="CHEBI:30616"/>
    </ligand>
</feature>
<dbReference type="OrthoDB" id="2020073at2759"/>
<dbReference type="UniPathway" id="UPA00142">
    <property type="reaction ID" value="UER00210"/>
</dbReference>
<proteinExistence type="inferred from homology"/>
<feature type="binding site" evidence="11">
    <location>
        <begin position="407"/>
        <end position="416"/>
    </location>
    <ligand>
        <name>ATP</name>
        <dbReference type="ChEBI" id="CHEBI:30616"/>
    </ligand>
</feature>
<comment type="similarity">
    <text evidence="2 10">Belongs to the eukaryotic GSH synthase family.</text>
</comment>
<feature type="binding site" evidence="11">
    <location>
        <position position="518"/>
    </location>
    <ligand>
        <name>ATP</name>
        <dbReference type="ChEBI" id="CHEBI:30616"/>
    </ligand>
</feature>
<comment type="cofactor">
    <cofactor evidence="10 12">
        <name>Mg(2+)</name>
        <dbReference type="ChEBI" id="CHEBI:18420"/>
    </cofactor>
    <text evidence="10 12">Binds 1 Mg(2+) ion per subunit.</text>
</comment>
<evidence type="ECO:0000256" key="6">
    <source>
        <dbReference type="ARBA" id="ARBA00022723"/>
    </source>
</evidence>
<dbReference type="GO" id="GO:0000287">
    <property type="term" value="F:magnesium ion binding"/>
    <property type="evidence" value="ECO:0007669"/>
    <property type="project" value="UniProtKB-UniRule"/>
</dbReference>
<dbReference type="Pfam" id="PF03917">
    <property type="entry name" value="GSH_synth_ATP"/>
    <property type="match status" value="1"/>
</dbReference>
<dbReference type="GO" id="GO:0005829">
    <property type="term" value="C:cytosol"/>
    <property type="evidence" value="ECO:0007669"/>
    <property type="project" value="TreeGrafter"/>
</dbReference>
<evidence type="ECO:0000256" key="1">
    <source>
        <dbReference type="ARBA" id="ARBA00004965"/>
    </source>
</evidence>
<dbReference type="InterPro" id="IPR016185">
    <property type="entry name" value="PreATP-grasp_dom_sf"/>
</dbReference>
<accession>I2FTR3</accession>
<reference evidence="14 15" key="1">
    <citation type="journal article" date="2012" name="Plant Cell">
        <title>Genome comparison of barley and maize smut fungi reveals targeted loss of RNA silencing components and species-specific presence of transposable elements.</title>
        <authorList>
            <person name="Laurie J.D."/>
            <person name="Ali S."/>
            <person name="Linning R."/>
            <person name="Mannhaupt G."/>
            <person name="Wong P."/>
            <person name="Gueldener U."/>
            <person name="Muensterkoetter M."/>
            <person name="Moore R."/>
            <person name="Kahmann R."/>
            <person name="Bakkeren G."/>
            <person name="Schirawski J."/>
        </authorList>
    </citation>
    <scope>NUCLEOTIDE SEQUENCE [LARGE SCALE GENOMIC DNA]</scope>
    <source>
        <strain evidence="15">Uh4875-4</strain>
    </source>
</reference>
<dbReference type="Proteomes" id="UP000006174">
    <property type="component" value="Unassembled WGS sequence"/>
</dbReference>
<dbReference type="Gene3D" id="1.10.1080.10">
    <property type="entry name" value="Glutathione Synthetase, Chain A, domain 3"/>
    <property type="match status" value="1"/>
</dbReference>
<evidence type="ECO:0000256" key="2">
    <source>
        <dbReference type="ARBA" id="ARBA00010385"/>
    </source>
</evidence>
<dbReference type="FunFam" id="3.30.1490.50:FF:000002">
    <property type="entry name" value="Glutathione synthetase"/>
    <property type="match status" value="1"/>
</dbReference>
<dbReference type="SUPFAM" id="SSF56059">
    <property type="entry name" value="Glutathione synthetase ATP-binding domain-like"/>
    <property type="match status" value="1"/>
</dbReference>
<dbReference type="OMA" id="NGLVMYP"/>
<dbReference type="InterPro" id="IPR037013">
    <property type="entry name" value="GSH-S_sub-bd_sf"/>
</dbReference>
<dbReference type="Pfam" id="PF03199">
    <property type="entry name" value="GSH_synthase"/>
    <property type="match status" value="1"/>
</dbReference>
<evidence type="ECO:0000256" key="4">
    <source>
        <dbReference type="ARBA" id="ARBA00022598"/>
    </source>
</evidence>
<keyword evidence="5 10" id="KW-0317">Glutathione biosynthesis</keyword>
<comment type="caution">
    <text evidence="14">The sequence shown here is derived from an EMBL/GenBank/DDBJ whole genome shotgun (WGS) entry which is preliminary data.</text>
</comment>
<feature type="binding site" evidence="11">
    <location>
        <begin position="450"/>
        <end position="453"/>
    </location>
    <ligand>
        <name>ATP</name>
        <dbReference type="ChEBI" id="CHEBI:30616"/>
    </ligand>
</feature>
<keyword evidence="6 10" id="KW-0479">Metal-binding</keyword>
<evidence type="ECO:0000259" key="13">
    <source>
        <dbReference type="Pfam" id="PF03199"/>
    </source>
</evidence>
<feature type="domain" description="Glutathione synthase substrate-binding" evidence="13">
    <location>
        <begin position="237"/>
        <end position="342"/>
    </location>
</feature>
<evidence type="ECO:0000256" key="11">
    <source>
        <dbReference type="PIRSR" id="PIRSR001558-1"/>
    </source>
</evidence>
<comment type="subunit">
    <text evidence="3">Homodimer.</text>
</comment>
<keyword evidence="4 10" id="KW-0436">Ligase</keyword>
<keyword evidence="8 10" id="KW-0067">ATP-binding</keyword>
<protein>
    <recommendedName>
        <fullName evidence="10">Glutathione synthetase</fullName>
        <shortName evidence="10">GSH-S</shortName>
        <ecNumber evidence="10">6.3.2.3</ecNumber>
    </recommendedName>
</protein>
<dbReference type="InterPro" id="IPR005615">
    <property type="entry name" value="Glutathione_synthase"/>
</dbReference>
<dbReference type="PANTHER" id="PTHR11130">
    <property type="entry name" value="GLUTATHIONE SYNTHETASE"/>
    <property type="match status" value="1"/>
</dbReference>
<evidence type="ECO:0000256" key="12">
    <source>
        <dbReference type="PIRSR" id="PIRSR001558-2"/>
    </source>
</evidence>
<feature type="binding site" evidence="11">
    <location>
        <position position="512"/>
    </location>
    <ligand>
        <name>ATP</name>
        <dbReference type="ChEBI" id="CHEBI:30616"/>
    </ligand>
</feature>
<dbReference type="Gene3D" id="3.30.1490.80">
    <property type="match status" value="1"/>
</dbReference>
<evidence type="ECO:0000256" key="5">
    <source>
        <dbReference type="ARBA" id="ARBA00022684"/>
    </source>
</evidence>
<comment type="pathway">
    <text evidence="1 10">Sulfur metabolism; glutathione biosynthesis; glutathione from L-cysteine and L-glutamate: step 2/2.</text>
</comment>
<dbReference type="GO" id="GO:0043295">
    <property type="term" value="F:glutathione binding"/>
    <property type="evidence" value="ECO:0007669"/>
    <property type="project" value="UniProtKB-UniRule"/>
</dbReference>
<sequence length="534" mass="58595">MATSTLPSWPPTLTPSQLTHLSTLATDYALSHGIIYRPLPSSPCTTPALDSAIHAPFSLFPSPLPESLFTRATNLQPSFDLLYASISTNHAFLTRVIGQSVIHVDEFQKQLWHIFISVKHDLVQNLSLGLFRSDYLLHDEESHGLVGARRGELALKQVEFNTISASFGALCTKVARLHGHLVDTTGYLGLSEALEDKQRLPENKALEILAGGLAAAHKAYLSQFYAGARGQVKKRVYVLFVVQEGERNAFDQRPLEYELQKESIPVLRETFAEIAERMIAQTSSNRTLRLAHPVLGQVEISTIYFRAGYGPSDYTSSQAWETRKQLELSSAIKCPSISVQLAGAKKVQQVLAEPNQLSCLLAAIPSQEAKTEILKETFSDLYPLDDSRIGEEGYRLALQSPEGYVMKPQREGGGNNVYRSDIPPFLKELEKQGEKEAEGTIKKRAAYILMSLIKPPSGLGNYLVKAGSGAVLGKDTVSELGVYGAILFEDKGEKLPLHVLHHESGGFLLRTKARESDEGGVAVGFSVIDSPLLI</sequence>
<dbReference type="GO" id="GO:0004363">
    <property type="term" value="F:glutathione synthase activity"/>
    <property type="evidence" value="ECO:0007669"/>
    <property type="project" value="UniProtKB-UniRule"/>
</dbReference>
<keyword evidence="15" id="KW-1185">Reference proteome</keyword>
<evidence type="ECO:0000313" key="14">
    <source>
        <dbReference type="EMBL" id="CCF50306.1"/>
    </source>
</evidence>
<dbReference type="GO" id="GO:0005524">
    <property type="term" value="F:ATP binding"/>
    <property type="evidence" value="ECO:0007669"/>
    <property type="project" value="UniProtKB-UniRule"/>
</dbReference>
<dbReference type="AlphaFoldDB" id="I2FTR3"/>
<dbReference type="InterPro" id="IPR004887">
    <property type="entry name" value="GSH_synth_subst-bd"/>
</dbReference>
<dbReference type="InterPro" id="IPR014049">
    <property type="entry name" value="Glutathione_synthase_N_euk"/>
</dbReference>
<evidence type="ECO:0000256" key="9">
    <source>
        <dbReference type="ARBA" id="ARBA00022842"/>
    </source>
</evidence>
<dbReference type="NCBIfam" id="TIGR01986">
    <property type="entry name" value="glut_syn_euk"/>
    <property type="match status" value="1"/>
</dbReference>
<evidence type="ECO:0000256" key="10">
    <source>
        <dbReference type="PIRNR" id="PIRNR001558"/>
    </source>
</evidence>
<dbReference type="Gene3D" id="3.30.1490.50">
    <property type="match status" value="1"/>
</dbReference>
<evidence type="ECO:0000256" key="8">
    <source>
        <dbReference type="ARBA" id="ARBA00022840"/>
    </source>
</evidence>
<feature type="binding site" evidence="11">
    <location>
        <position position="418"/>
    </location>
    <ligand>
        <name>ATP</name>
        <dbReference type="ChEBI" id="CHEBI:30616"/>
    </ligand>
</feature>
<evidence type="ECO:0000313" key="15">
    <source>
        <dbReference type="Proteomes" id="UP000006174"/>
    </source>
</evidence>
<feature type="binding site" evidence="11">
    <location>
        <position position="252"/>
    </location>
    <ligand>
        <name>substrate</name>
    </ligand>
</feature>
<feature type="binding site" evidence="11">
    <location>
        <position position="510"/>
    </location>
    <ligand>
        <name>substrate</name>
    </ligand>
</feature>
<gene>
    <name evidence="14" type="ORF">UHOR_07893</name>
</gene>
<dbReference type="SUPFAM" id="SSF52440">
    <property type="entry name" value="PreATP-grasp domain"/>
    <property type="match status" value="1"/>
</dbReference>
<keyword evidence="9 10" id="KW-0460">Magnesium</keyword>
<dbReference type="FunFam" id="3.40.50.1760:FF:000001">
    <property type="entry name" value="Glutathione synthetase"/>
    <property type="match status" value="1"/>
</dbReference>
<name>I2FTR3_USTHO</name>
<dbReference type="InterPro" id="IPR014042">
    <property type="entry name" value="Glutathione_synthase_a-hlx"/>
</dbReference>
<comment type="catalytic activity">
    <reaction evidence="10">
        <text>gamma-L-glutamyl-L-cysteine + glycine + ATP = glutathione + ADP + phosphate + H(+)</text>
        <dbReference type="Rhea" id="RHEA:13557"/>
        <dbReference type="ChEBI" id="CHEBI:15378"/>
        <dbReference type="ChEBI" id="CHEBI:30616"/>
        <dbReference type="ChEBI" id="CHEBI:43474"/>
        <dbReference type="ChEBI" id="CHEBI:57305"/>
        <dbReference type="ChEBI" id="CHEBI:57925"/>
        <dbReference type="ChEBI" id="CHEBI:58173"/>
        <dbReference type="ChEBI" id="CHEBI:456216"/>
        <dbReference type="EC" id="6.3.2.3"/>
    </reaction>
</comment>
<dbReference type="Gene3D" id="3.40.50.1760">
    <property type="entry name" value="Glutathione synthase, substrate-binding domain superfamily, eukaryotic"/>
    <property type="match status" value="1"/>
</dbReference>
<dbReference type="STRING" id="1128400.I2FTR3"/>
<dbReference type="InterPro" id="IPR014709">
    <property type="entry name" value="Glutathione_synthase_C_euk"/>
</dbReference>